<reference evidence="2" key="1">
    <citation type="submission" date="2021-02" db="EMBL/GenBank/DDBJ databases">
        <authorList>
            <person name="Nieuwenhuis M."/>
            <person name="Van De Peppel L.J.J."/>
        </authorList>
    </citation>
    <scope>NUCLEOTIDE SEQUENCE</scope>
    <source>
        <strain evidence="2">D49</strain>
    </source>
</reference>
<feature type="transmembrane region" description="Helical" evidence="1">
    <location>
        <begin position="79"/>
        <end position="100"/>
    </location>
</feature>
<dbReference type="Proteomes" id="UP000717328">
    <property type="component" value="Unassembled WGS sequence"/>
</dbReference>
<dbReference type="EMBL" id="JABCKI010005958">
    <property type="protein sequence ID" value="KAG5636238.1"/>
    <property type="molecule type" value="Genomic_DNA"/>
</dbReference>
<keyword evidence="1" id="KW-1133">Transmembrane helix</keyword>
<evidence type="ECO:0000313" key="2">
    <source>
        <dbReference type="EMBL" id="KAG5636238.1"/>
    </source>
</evidence>
<evidence type="ECO:0000313" key="3">
    <source>
        <dbReference type="Proteomes" id="UP000717328"/>
    </source>
</evidence>
<evidence type="ECO:0000256" key="1">
    <source>
        <dbReference type="SAM" id="Phobius"/>
    </source>
</evidence>
<accession>A0A9P7K476</accession>
<name>A0A9P7K476_9AGAR</name>
<dbReference type="AlphaFoldDB" id="A0A9P7K476"/>
<keyword evidence="3" id="KW-1185">Reference proteome</keyword>
<comment type="caution">
    <text evidence="2">The sequence shown here is derived from an EMBL/GenBank/DDBJ whole genome shotgun (WGS) entry which is preliminary data.</text>
</comment>
<proteinExistence type="predicted"/>
<gene>
    <name evidence="2" type="ORF">H0H81_008668</name>
</gene>
<protein>
    <submittedName>
        <fullName evidence="2">Uncharacterized protein</fullName>
    </submittedName>
</protein>
<sequence>VTHLVAGNHKLKVEVLSLAEWQMSLMLDHIVYTPLTDALAALPTAAETFTAPSETPAVVPVPVPTVDESTERKDGGVPIAAVLGGAADAVLTIALFLLLYGAPVTSWGAFIERGATSTRCARARGRM</sequence>
<organism evidence="2 3">
    <name type="scientific">Sphagnurus paluster</name>
    <dbReference type="NCBI Taxonomy" id="117069"/>
    <lineage>
        <taxon>Eukaryota</taxon>
        <taxon>Fungi</taxon>
        <taxon>Dikarya</taxon>
        <taxon>Basidiomycota</taxon>
        <taxon>Agaricomycotina</taxon>
        <taxon>Agaricomycetes</taxon>
        <taxon>Agaricomycetidae</taxon>
        <taxon>Agaricales</taxon>
        <taxon>Tricholomatineae</taxon>
        <taxon>Lyophyllaceae</taxon>
        <taxon>Sphagnurus</taxon>
    </lineage>
</organism>
<reference evidence="2" key="2">
    <citation type="submission" date="2021-10" db="EMBL/GenBank/DDBJ databases">
        <title>Phylogenomics reveals ancestral predisposition of the termite-cultivated fungus Termitomyces towards a domesticated lifestyle.</title>
        <authorList>
            <person name="Auxier B."/>
            <person name="Grum-Grzhimaylo A."/>
            <person name="Cardenas M.E."/>
            <person name="Lodge J.D."/>
            <person name="Laessoe T."/>
            <person name="Pedersen O."/>
            <person name="Smith M.E."/>
            <person name="Kuyper T.W."/>
            <person name="Franco-Molano E.A."/>
            <person name="Baroni T.J."/>
            <person name="Aanen D.K."/>
        </authorList>
    </citation>
    <scope>NUCLEOTIDE SEQUENCE</scope>
    <source>
        <strain evidence="2">D49</strain>
    </source>
</reference>
<keyword evidence="1" id="KW-0472">Membrane</keyword>
<keyword evidence="1" id="KW-0812">Transmembrane</keyword>
<feature type="non-terminal residue" evidence="2">
    <location>
        <position position="1"/>
    </location>
</feature>